<dbReference type="PROSITE" id="PS00398">
    <property type="entry name" value="RECOMBINASES_2"/>
    <property type="match status" value="1"/>
</dbReference>
<keyword evidence="2" id="KW-0229">DNA integration</keyword>
<dbReference type="GO" id="GO:0003677">
    <property type="term" value="F:DNA binding"/>
    <property type="evidence" value="ECO:0007669"/>
    <property type="project" value="UniProtKB-KW"/>
</dbReference>
<evidence type="ECO:0000313" key="8">
    <source>
        <dbReference type="EMBL" id="ATZ08458.1"/>
    </source>
</evidence>
<evidence type="ECO:0000256" key="2">
    <source>
        <dbReference type="ARBA" id="ARBA00022908"/>
    </source>
</evidence>
<dbReference type="InterPro" id="IPR036162">
    <property type="entry name" value="Resolvase-like_N_sf"/>
</dbReference>
<dbReference type="InterPro" id="IPR006119">
    <property type="entry name" value="Resolv_N"/>
</dbReference>
<evidence type="ECO:0000256" key="4">
    <source>
        <dbReference type="ARBA" id="ARBA00023172"/>
    </source>
</evidence>
<evidence type="ECO:0000256" key="6">
    <source>
        <dbReference type="PROSITE-ProRule" id="PRU10137"/>
    </source>
</evidence>
<dbReference type="InterPro" id="IPR050639">
    <property type="entry name" value="SSR_resolvase"/>
</dbReference>
<gene>
    <name evidence="8" type="ORF">A9D01_06470</name>
</gene>
<dbReference type="Gene3D" id="3.40.50.1390">
    <property type="entry name" value="Resolvase, N-terminal catalytic domain"/>
    <property type="match status" value="1"/>
</dbReference>
<feature type="active site" description="O-(5'-phospho-DNA)-serine intermediate" evidence="5 6">
    <location>
        <position position="31"/>
    </location>
</feature>
<keyword evidence="4" id="KW-0233">DNA recombination</keyword>
<dbReference type="Pfam" id="PF00239">
    <property type="entry name" value="Resolvase"/>
    <property type="match status" value="1"/>
</dbReference>
<dbReference type="InterPro" id="IPR006118">
    <property type="entry name" value="Recombinase_CS"/>
</dbReference>
<dbReference type="SMART" id="SM00857">
    <property type="entry name" value="Resolvase"/>
    <property type="match status" value="1"/>
</dbReference>
<dbReference type="Proteomes" id="UP000231994">
    <property type="component" value="Chromosome"/>
</dbReference>
<name>A0ABC8CKV1_CORST</name>
<dbReference type="PANTHER" id="PTHR30461">
    <property type="entry name" value="DNA-INVERTASE FROM LAMBDOID PROPHAGE"/>
    <property type="match status" value="1"/>
</dbReference>
<evidence type="ECO:0000256" key="5">
    <source>
        <dbReference type="PIRSR" id="PIRSR606118-50"/>
    </source>
</evidence>
<evidence type="ECO:0000256" key="3">
    <source>
        <dbReference type="ARBA" id="ARBA00023125"/>
    </source>
</evidence>
<dbReference type="PANTHER" id="PTHR30461:SF26">
    <property type="entry name" value="RESOLVASE HOMOLOG YNEB"/>
    <property type="match status" value="1"/>
</dbReference>
<keyword evidence="3" id="KW-0238">DNA-binding</keyword>
<dbReference type="RefSeq" id="WP_080974154.1">
    <property type="nucleotide sequence ID" value="NZ_CAXOII010000024.1"/>
</dbReference>
<proteinExistence type="inferred from homology"/>
<sequence length="139" mass="15276">MDKRPNVSLPLNLAEQPEAIAGEKVGYARVSSKDQNLERQTELLRKEGVSSLYEDRMTGSTRQRPGLEKALRHVRKGDQLIVTSMDRLARSLSDLPSIVDDITARGVSVKFLKERAGLLEGFDAGGQAYARAPGIRDGI</sequence>
<evidence type="ECO:0000313" key="9">
    <source>
        <dbReference type="Proteomes" id="UP000231994"/>
    </source>
</evidence>
<dbReference type="GO" id="GO:0006310">
    <property type="term" value="P:DNA recombination"/>
    <property type="evidence" value="ECO:0007669"/>
    <property type="project" value="UniProtKB-KW"/>
</dbReference>
<protein>
    <submittedName>
        <fullName evidence="8">Recombinase family protein</fullName>
    </submittedName>
</protein>
<comment type="similarity">
    <text evidence="1">Belongs to the site-specific recombinase resolvase family.</text>
</comment>
<dbReference type="SUPFAM" id="SSF53041">
    <property type="entry name" value="Resolvase-like"/>
    <property type="match status" value="1"/>
</dbReference>
<dbReference type="CDD" id="cd03768">
    <property type="entry name" value="SR_ResInv"/>
    <property type="match status" value="1"/>
</dbReference>
<dbReference type="GO" id="GO:0015074">
    <property type="term" value="P:DNA integration"/>
    <property type="evidence" value="ECO:0007669"/>
    <property type="project" value="UniProtKB-KW"/>
</dbReference>
<accession>A0ABC8CKV1</accession>
<dbReference type="PROSITE" id="PS00397">
    <property type="entry name" value="RECOMBINASES_1"/>
    <property type="match status" value="1"/>
</dbReference>
<evidence type="ECO:0000259" key="7">
    <source>
        <dbReference type="PROSITE" id="PS51736"/>
    </source>
</evidence>
<evidence type="ECO:0000256" key="1">
    <source>
        <dbReference type="ARBA" id="ARBA00009913"/>
    </source>
</evidence>
<dbReference type="PROSITE" id="PS51736">
    <property type="entry name" value="RECOMBINASES_3"/>
    <property type="match status" value="1"/>
</dbReference>
<feature type="domain" description="Resolvase/invertase-type recombinase catalytic" evidence="7">
    <location>
        <begin position="23"/>
        <end position="139"/>
    </location>
</feature>
<reference evidence="8 9" key="1">
    <citation type="submission" date="2017-11" db="EMBL/GenBank/DDBJ databases">
        <title>Whole genome sequencing of cultured pathogen.</title>
        <authorList>
            <person name="Hoffmann M."/>
            <person name="Sanchez M."/>
            <person name="Timme R."/>
            <person name="Nudel K."/>
            <person name="Bry L."/>
        </authorList>
    </citation>
    <scope>NUCLEOTIDE SEQUENCE [LARGE SCALE GENOMIC DNA]</scope>
    <source>
        <strain evidence="8 9">216</strain>
    </source>
</reference>
<organism evidence="8 9">
    <name type="scientific">Corynebacterium striatum</name>
    <dbReference type="NCBI Taxonomy" id="43770"/>
    <lineage>
        <taxon>Bacteria</taxon>
        <taxon>Bacillati</taxon>
        <taxon>Actinomycetota</taxon>
        <taxon>Actinomycetes</taxon>
        <taxon>Mycobacteriales</taxon>
        <taxon>Corynebacteriaceae</taxon>
        <taxon>Corynebacterium</taxon>
    </lineage>
</organism>
<dbReference type="EMBL" id="CP024932">
    <property type="protein sequence ID" value="ATZ08458.1"/>
    <property type="molecule type" value="Genomic_DNA"/>
</dbReference>
<dbReference type="AlphaFoldDB" id="A0ABC8CKV1"/>